<proteinExistence type="predicted"/>
<evidence type="ECO:0000256" key="1">
    <source>
        <dbReference type="SAM" id="MobiDB-lite"/>
    </source>
</evidence>
<feature type="domain" description="Reverse transcriptase Ty1/copia-type" evidence="2">
    <location>
        <begin position="357"/>
        <end position="490"/>
    </location>
</feature>
<dbReference type="InterPro" id="IPR013103">
    <property type="entry name" value="RVT_2"/>
</dbReference>
<evidence type="ECO:0000259" key="2">
    <source>
        <dbReference type="Pfam" id="PF07727"/>
    </source>
</evidence>
<protein>
    <submittedName>
        <fullName evidence="3">Hydra magnipapillata</fullName>
    </submittedName>
</protein>
<dbReference type="PANTHER" id="PTHR11439">
    <property type="entry name" value="GAG-POL-RELATED RETROTRANSPOSON"/>
    <property type="match status" value="1"/>
</dbReference>
<feature type="region of interest" description="Disordered" evidence="1">
    <location>
        <begin position="46"/>
        <end position="183"/>
    </location>
</feature>
<reference evidence="3 4" key="1">
    <citation type="submission" date="2023-09" db="EMBL/GenBank/DDBJ databases">
        <title>Nesidiocoris tenuis whole genome shotgun sequence.</title>
        <authorList>
            <person name="Shibata T."/>
            <person name="Shimoda M."/>
            <person name="Kobayashi T."/>
            <person name="Uehara T."/>
        </authorList>
    </citation>
    <scope>NUCLEOTIDE SEQUENCE [LARGE SCALE GENOMIC DNA]</scope>
    <source>
        <strain evidence="3 4">Japan</strain>
    </source>
</reference>
<dbReference type="SUPFAM" id="SSF56672">
    <property type="entry name" value="DNA/RNA polymerases"/>
    <property type="match status" value="1"/>
</dbReference>
<dbReference type="EMBL" id="AP028910">
    <property type="protein sequence ID" value="BES90198.1"/>
    <property type="molecule type" value="Genomic_DNA"/>
</dbReference>
<gene>
    <name evidence="3" type="ORF">NTJ_03006</name>
</gene>
<keyword evidence="4" id="KW-1185">Reference proteome</keyword>
<dbReference type="PANTHER" id="PTHR11439:SF483">
    <property type="entry name" value="PEPTIDE SYNTHASE GLIP-LIKE, PUTATIVE (AFU_ORTHOLOGUE AFUA_3G12920)-RELATED"/>
    <property type="match status" value="1"/>
</dbReference>
<name>A0ABN7ADT5_9HEMI</name>
<dbReference type="CDD" id="cd09272">
    <property type="entry name" value="RNase_HI_RT_Ty1"/>
    <property type="match status" value="1"/>
</dbReference>
<dbReference type="Proteomes" id="UP001307889">
    <property type="component" value="Chromosome 2"/>
</dbReference>
<dbReference type="Pfam" id="PF07727">
    <property type="entry name" value="RVT_2"/>
    <property type="match status" value="2"/>
</dbReference>
<feature type="compositionally biased region" description="Basic residues" evidence="1">
    <location>
        <begin position="141"/>
        <end position="157"/>
    </location>
</feature>
<evidence type="ECO:0000313" key="3">
    <source>
        <dbReference type="EMBL" id="BES90198.1"/>
    </source>
</evidence>
<accession>A0ABN7ADT5</accession>
<organism evidence="3 4">
    <name type="scientific">Nesidiocoris tenuis</name>
    <dbReference type="NCBI Taxonomy" id="355587"/>
    <lineage>
        <taxon>Eukaryota</taxon>
        <taxon>Metazoa</taxon>
        <taxon>Ecdysozoa</taxon>
        <taxon>Arthropoda</taxon>
        <taxon>Hexapoda</taxon>
        <taxon>Insecta</taxon>
        <taxon>Pterygota</taxon>
        <taxon>Neoptera</taxon>
        <taxon>Paraneoptera</taxon>
        <taxon>Hemiptera</taxon>
        <taxon>Heteroptera</taxon>
        <taxon>Panheteroptera</taxon>
        <taxon>Cimicomorpha</taxon>
        <taxon>Miridae</taxon>
        <taxon>Dicyphina</taxon>
        <taxon>Nesidiocoris</taxon>
    </lineage>
</organism>
<dbReference type="InterPro" id="IPR043502">
    <property type="entry name" value="DNA/RNA_pol_sf"/>
</dbReference>
<evidence type="ECO:0000313" key="4">
    <source>
        <dbReference type="Proteomes" id="UP001307889"/>
    </source>
</evidence>
<feature type="domain" description="Reverse transcriptase Ty1/copia-type" evidence="2">
    <location>
        <begin position="225"/>
        <end position="327"/>
    </location>
</feature>
<sequence>MWIPDEKKIVITRDVKFVEHDQEKEDPSDGEKPIEYVLIQPPVKYDDEIQNHHQIPNVLNNADEILPSPPPSDSISSSGSTGNGIERRLEDPIPDRQIFNEELQLEEPTPESEPLEHQQSSRTSSSNDDESNEAGIEMKRGPGRPRKIFGPRGRPRKGYNMVPVNQPPPAPTNTEEIHNDEESISETGSFIEEMACITDRPDDGDIKSQEWRDAINDEFASMLKNKTWILCDRPSNRDTITSRLVLRTKYKKDGSIERRKARLVARGFNQRPGLDYDETYSPVIRLGTIRTMMALAAEKGMKVHQLDVVTAYLNGDIDKSIYMEIPEKLKESLTELVKSPDSLVKKEAKKMLQELSNGDKVCHLRKSLYGLKQSGRQWYKKLHHALVEMGFKPTPSDPCLYVKQKGKDMTLLGVYVDDLILTSTNEKLIVEIKKKLNEKFKTKDLGILNYCLGIEFECKEDYIKLSQKKYISDLLTKFKMENCKPVSTPQETRLKLNKPQTPDEKLPFRSLIGSLMYLAIATRPDIAHSVSFLSQFNQDHAEDHWKAAKRILRYLSGTKEVGLVYKKTGELLHGYSDSDWGNNIIDRHSYSGYLFKFGGAAISWEARKQRSVARSSVEAEYVERGLLSCVGVPQTTISIKSDSQGAIAWAENPCHHQRTKHIDIRYHYVREEIENGTLHLSYIPTESMPADSLTKSVPKEKHNFCRNFMGLSSSIAARSRDREGVLEVDPDSNVTTTIK</sequence>
<feature type="compositionally biased region" description="Basic and acidic residues" evidence="1">
    <location>
        <begin position="85"/>
        <end position="94"/>
    </location>
</feature>